<dbReference type="Proteomes" id="UP001064489">
    <property type="component" value="Chromosome 4"/>
</dbReference>
<protein>
    <submittedName>
        <fullName evidence="1">Uncharacterized protein</fullName>
    </submittedName>
</protein>
<evidence type="ECO:0000313" key="1">
    <source>
        <dbReference type="EMBL" id="KAI9180201.1"/>
    </source>
</evidence>
<gene>
    <name evidence="1" type="ORF">LWI28_002245</name>
</gene>
<proteinExistence type="predicted"/>
<comment type="caution">
    <text evidence="1">The sequence shown here is derived from an EMBL/GenBank/DDBJ whole genome shotgun (WGS) entry which is preliminary data.</text>
</comment>
<reference evidence="1" key="2">
    <citation type="submission" date="2023-02" db="EMBL/GenBank/DDBJ databases">
        <authorList>
            <person name="Swenson N.G."/>
            <person name="Wegrzyn J.L."/>
            <person name="Mcevoy S.L."/>
        </authorList>
    </citation>
    <scope>NUCLEOTIDE SEQUENCE</scope>
    <source>
        <strain evidence="1">91603</strain>
        <tissue evidence="1">Leaf</tissue>
    </source>
</reference>
<evidence type="ECO:0000313" key="2">
    <source>
        <dbReference type="Proteomes" id="UP001064489"/>
    </source>
</evidence>
<organism evidence="1 2">
    <name type="scientific">Acer negundo</name>
    <name type="common">Box elder</name>
    <dbReference type="NCBI Taxonomy" id="4023"/>
    <lineage>
        <taxon>Eukaryota</taxon>
        <taxon>Viridiplantae</taxon>
        <taxon>Streptophyta</taxon>
        <taxon>Embryophyta</taxon>
        <taxon>Tracheophyta</taxon>
        <taxon>Spermatophyta</taxon>
        <taxon>Magnoliopsida</taxon>
        <taxon>eudicotyledons</taxon>
        <taxon>Gunneridae</taxon>
        <taxon>Pentapetalae</taxon>
        <taxon>rosids</taxon>
        <taxon>malvids</taxon>
        <taxon>Sapindales</taxon>
        <taxon>Sapindaceae</taxon>
        <taxon>Hippocastanoideae</taxon>
        <taxon>Acereae</taxon>
        <taxon>Acer</taxon>
    </lineage>
</organism>
<sequence>MAESGKEPNHEMEAVQEHSLEHSDTAFLYELNLLTVLLPLFSESCTEEYFNFGEGEKKVEEIQARACESRSQTRKWETNEVKFAERRASKVHAIKDFRNVIKRRSFFMLYTDITEECNKAAAGK</sequence>
<dbReference type="AlphaFoldDB" id="A0AAD5NRY4"/>
<name>A0AAD5NRY4_ACENE</name>
<reference evidence="1" key="1">
    <citation type="journal article" date="2022" name="Plant J.">
        <title>Strategies of tolerance reflected in two North American maple genomes.</title>
        <authorList>
            <person name="McEvoy S.L."/>
            <person name="Sezen U.U."/>
            <person name="Trouern-Trend A."/>
            <person name="McMahon S.M."/>
            <person name="Schaberg P.G."/>
            <person name="Yang J."/>
            <person name="Wegrzyn J.L."/>
            <person name="Swenson N.G."/>
        </authorList>
    </citation>
    <scope>NUCLEOTIDE SEQUENCE</scope>
    <source>
        <strain evidence="1">91603</strain>
    </source>
</reference>
<keyword evidence="2" id="KW-1185">Reference proteome</keyword>
<dbReference type="EMBL" id="JAJSOW010000101">
    <property type="protein sequence ID" value="KAI9180201.1"/>
    <property type="molecule type" value="Genomic_DNA"/>
</dbReference>
<accession>A0AAD5NRY4</accession>